<dbReference type="InterPro" id="IPR003034">
    <property type="entry name" value="SAP_dom"/>
</dbReference>
<protein>
    <submittedName>
        <fullName evidence="1">Uncharacterized protein</fullName>
    </submittedName>
</protein>
<dbReference type="PROSITE" id="PS50800">
    <property type="entry name" value="SAP"/>
    <property type="match status" value="1"/>
</dbReference>
<dbReference type="OrthoDB" id="5989301at2759"/>
<dbReference type="AlphaFoldDB" id="A0A6S7HCS6"/>
<dbReference type="EMBL" id="CACRXK020003959">
    <property type="protein sequence ID" value="CAB4000913.1"/>
    <property type="molecule type" value="Genomic_DNA"/>
</dbReference>
<dbReference type="SMART" id="SM00513">
    <property type="entry name" value="SAP"/>
    <property type="match status" value="1"/>
</dbReference>
<evidence type="ECO:0000313" key="1">
    <source>
        <dbReference type="EMBL" id="CAB4000913.1"/>
    </source>
</evidence>
<dbReference type="Proteomes" id="UP001152795">
    <property type="component" value="Unassembled WGS sequence"/>
</dbReference>
<evidence type="ECO:0000313" key="2">
    <source>
        <dbReference type="Proteomes" id="UP001152795"/>
    </source>
</evidence>
<accession>A0A6S7HCS6</accession>
<dbReference type="SUPFAM" id="SSF68906">
    <property type="entry name" value="SAP domain"/>
    <property type="match status" value="1"/>
</dbReference>
<proteinExistence type="predicted"/>
<dbReference type="Pfam" id="PF02037">
    <property type="entry name" value="SAP"/>
    <property type="match status" value="1"/>
</dbReference>
<name>A0A6S7HCS6_PARCT</name>
<comment type="caution">
    <text evidence="1">The sequence shown here is derived from an EMBL/GenBank/DDBJ whole genome shotgun (WGS) entry which is preliminary data.</text>
</comment>
<reference evidence="1" key="1">
    <citation type="submission" date="2020-04" db="EMBL/GenBank/DDBJ databases">
        <authorList>
            <person name="Alioto T."/>
            <person name="Alioto T."/>
            <person name="Gomez Garrido J."/>
        </authorList>
    </citation>
    <scope>NUCLEOTIDE SEQUENCE</scope>
    <source>
        <strain evidence="1">A484AB</strain>
    </source>
</reference>
<keyword evidence="2" id="KW-1185">Reference proteome</keyword>
<dbReference type="Gene3D" id="1.10.720.30">
    <property type="entry name" value="SAP domain"/>
    <property type="match status" value="1"/>
</dbReference>
<dbReference type="InterPro" id="IPR036361">
    <property type="entry name" value="SAP_dom_sf"/>
</dbReference>
<gene>
    <name evidence="1" type="ORF">PACLA_8A076205</name>
</gene>
<organism evidence="1 2">
    <name type="scientific">Paramuricea clavata</name>
    <name type="common">Red gorgonian</name>
    <name type="synonym">Violescent sea-whip</name>
    <dbReference type="NCBI Taxonomy" id="317549"/>
    <lineage>
        <taxon>Eukaryota</taxon>
        <taxon>Metazoa</taxon>
        <taxon>Cnidaria</taxon>
        <taxon>Anthozoa</taxon>
        <taxon>Octocorallia</taxon>
        <taxon>Malacalcyonacea</taxon>
        <taxon>Plexauridae</taxon>
        <taxon>Paramuricea</taxon>
    </lineage>
</organism>
<feature type="non-terminal residue" evidence="1">
    <location>
        <position position="70"/>
    </location>
</feature>
<sequence>MADQQSLQGCKKDELKTWLKARGLKVSGRKQDLITRVTKAEQDGTELLVNREMREKNEREKRMIDKLKTP</sequence>